<evidence type="ECO:0000256" key="1">
    <source>
        <dbReference type="SAM" id="MobiDB-lite"/>
    </source>
</evidence>
<evidence type="ECO:0000313" key="3">
    <source>
        <dbReference type="Proteomes" id="UP001501509"/>
    </source>
</evidence>
<accession>A0ABN3PVU3</accession>
<reference evidence="2 3" key="1">
    <citation type="journal article" date="2019" name="Int. J. Syst. Evol. Microbiol.">
        <title>The Global Catalogue of Microorganisms (GCM) 10K type strain sequencing project: providing services to taxonomists for standard genome sequencing and annotation.</title>
        <authorList>
            <consortium name="The Broad Institute Genomics Platform"/>
            <consortium name="The Broad Institute Genome Sequencing Center for Infectious Disease"/>
            <person name="Wu L."/>
            <person name="Ma J."/>
        </authorList>
    </citation>
    <scope>NUCLEOTIDE SEQUENCE [LARGE SCALE GENOMIC DNA]</scope>
    <source>
        <strain evidence="2 3">JCM 6833</strain>
    </source>
</reference>
<organism evidence="2 3">
    <name type="scientific">Actinomadura fulvescens</name>
    <dbReference type="NCBI Taxonomy" id="46160"/>
    <lineage>
        <taxon>Bacteria</taxon>
        <taxon>Bacillati</taxon>
        <taxon>Actinomycetota</taxon>
        <taxon>Actinomycetes</taxon>
        <taxon>Streptosporangiales</taxon>
        <taxon>Thermomonosporaceae</taxon>
        <taxon>Actinomadura</taxon>
    </lineage>
</organism>
<feature type="compositionally biased region" description="Low complexity" evidence="1">
    <location>
        <begin position="18"/>
        <end position="36"/>
    </location>
</feature>
<gene>
    <name evidence="2" type="ORF">GCM10010411_43760</name>
</gene>
<name>A0ABN3PVU3_9ACTN</name>
<evidence type="ECO:0000313" key="2">
    <source>
        <dbReference type="EMBL" id="GAA2604854.1"/>
    </source>
</evidence>
<dbReference type="EMBL" id="BAAATD010000005">
    <property type="protein sequence ID" value="GAA2604854.1"/>
    <property type="molecule type" value="Genomic_DNA"/>
</dbReference>
<sequence>MLALATLAACGGGDKDSPPAAQSPAAPTGQASSSGANAEPGTASTPRPKAKTTAPGSRQAPYLNPPAVGRTGAVCGTAINDASAEYALKVARGAVKCSEARAAFANYFGYVRARAAAGYGYDGRAVKTRGGWVCRPHAKGDVTGRSIDCAKSGALVNATVIRS</sequence>
<protein>
    <submittedName>
        <fullName evidence="2">Uncharacterized protein</fullName>
    </submittedName>
</protein>
<dbReference type="Proteomes" id="UP001501509">
    <property type="component" value="Unassembled WGS sequence"/>
</dbReference>
<feature type="region of interest" description="Disordered" evidence="1">
    <location>
        <begin position="1"/>
        <end position="69"/>
    </location>
</feature>
<comment type="caution">
    <text evidence="2">The sequence shown here is derived from an EMBL/GenBank/DDBJ whole genome shotgun (WGS) entry which is preliminary data.</text>
</comment>
<keyword evidence="3" id="KW-1185">Reference proteome</keyword>
<proteinExistence type="predicted"/>